<dbReference type="OrthoDB" id="10297098at2759"/>
<organism evidence="1 2">
    <name type="scientific">Trema orientale</name>
    <name type="common">Charcoal tree</name>
    <name type="synonym">Celtis orientalis</name>
    <dbReference type="NCBI Taxonomy" id="63057"/>
    <lineage>
        <taxon>Eukaryota</taxon>
        <taxon>Viridiplantae</taxon>
        <taxon>Streptophyta</taxon>
        <taxon>Embryophyta</taxon>
        <taxon>Tracheophyta</taxon>
        <taxon>Spermatophyta</taxon>
        <taxon>Magnoliopsida</taxon>
        <taxon>eudicotyledons</taxon>
        <taxon>Gunneridae</taxon>
        <taxon>Pentapetalae</taxon>
        <taxon>rosids</taxon>
        <taxon>fabids</taxon>
        <taxon>Rosales</taxon>
        <taxon>Cannabaceae</taxon>
        <taxon>Trema</taxon>
    </lineage>
</organism>
<keyword evidence="2" id="KW-1185">Reference proteome</keyword>
<evidence type="ECO:0000313" key="2">
    <source>
        <dbReference type="Proteomes" id="UP000237000"/>
    </source>
</evidence>
<dbReference type="AlphaFoldDB" id="A0A2P5D661"/>
<name>A0A2P5D661_TREOI</name>
<evidence type="ECO:0000313" key="1">
    <source>
        <dbReference type="EMBL" id="PON68800.1"/>
    </source>
</evidence>
<reference evidence="2" key="1">
    <citation type="submission" date="2016-06" db="EMBL/GenBank/DDBJ databases">
        <title>Parallel loss of symbiosis genes in relatives of nitrogen-fixing non-legume Parasponia.</title>
        <authorList>
            <person name="Van Velzen R."/>
            <person name="Holmer R."/>
            <person name="Bu F."/>
            <person name="Rutten L."/>
            <person name="Van Zeijl A."/>
            <person name="Liu W."/>
            <person name="Santuari L."/>
            <person name="Cao Q."/>
            <person name="Sharma T."/>
            <person name="Shen D."/>
            <person name="Roswanjaya Y."/>
            <person name="Wardhani T."/>
            <person name="Kalhor M.S."/>
            <person name="Jansen J."/>
            <person name="Van den Hoogen J."/>
            <person name="Gungor B."/>
            <person name="Hartog M."/>
            <person name="Hontelez J."/>
            <person name="Verver J."/>
            <person name="Yang W.-C."/>
            <person name="Schijlen E."/>
            <person name="Repin R."/>
            <person name="Schilthuizen M."/>
            <person name="Schranz E."/>
            <person name="Heidstra R."/>
            <person name="Miyata K."/>
            <person name="Fedorova E."/>
            <person name="Kohlen W."/>
            <person name="Bisseling T."/>
            <person name="Smit S."/>
            <person name="Geurts R."/>
        </authorList>
    </citation>
    <scope>NUCLEOTIDE SEQUENCE [LARGE SCALE GENOMIC DNA]</scope>
    <source>
        <strain evidence="2">cv. RG33-2</strain>
    </source>
</reference>
<protein>
    <submittedName>
        <fullName evidence="1">Uncharacterized protein</fullName>
    </submittedName>
</protein>
<accession>A0A2P5D661</accession>
<comment type="caution">
    <text evidence="1">The sequence shown here is derived from an EMBL/GenBank/DDBJ whole genome shotgun (WGS) entry which is preliminary data.</text>
</comment>
<proteinExistence type="predicted"/>
<dbReference type="Proteomes" id="UP000237000">
    <property type="component" value="Unassembled WGS sequence"/>
</dbReference>
<dbReference type="InParanoid" id="A0A2P5D661"/>
<dbReference type="EMBL" id="JXTC01000292">
    <property type="protein sequence ID" value="PON68800.1"/>
    <property type="molecule type" value="Genomic_DNA"/>
</dbReference>
<sequence length="219" mass="25517">MVMALNHLPHSLHQLRIQSHLLKPGSRIPHLPLLISLWPLHPLHTLPCHHIHHVPPEHLLLEHQPVLVFSEQAGLEHVEQRREMEERFSEPGQEEGRVVCPIHDAMDEHVRLDAPYQSQHRVSRAVLHYRLVRQVLHPVQTVYHGELVPIEFQVFDPDGFPFLRYHVVLEWHIESLAVVGQSQTRLVDTLGRPKTRLWKLNSCEAEPRWPAGSFREALD</sequence>
<gene>
    <name evidence="1" type="ORF">TorRG33x02_260820</name>
</gene>